<organism evidence="2 3">
    <name type="scientific">Persephonella marina (strain DSM 14350 / EX-H1)</name>
    <dbReference type="NCBI Taxonomy" id="123214"/>
    <lineage>
        <taxon>Bacteria</taxon>
        <taxon>Pseudomonadati</taxon>
        <taxon>Aquificota</taxon>
        <taxon>Aquificia</taxon>
        <taxon>Aquificales</taxon>
        <taxon>Hydrogenothermaceae</taxon>
        <taxon>Persephonella</taxon>
    </lineage>
</organism>
<evidence type="ECO:0000313" key="3">
    <source>
        <dbReference type="Proteomes" id="UP000001366"/>
    </source>
</evidence>
<dbReference type="SUPFAM" id="SSF52540">
    <property type="entry name" value="P-loop containing nucleoside triphosphate hydrolases"/>
    <property type="match status" value="1"/>
</dbReference>
<keyword evidence="3" id="KW-1185">Reference proteome</keyword>
<dbReference type="NCBIfam" id="TIGR00176">
    <property type="entry name" value="mobB"/>
    <property type="match status" value="1"/>
</dbReference>
<feature type="domain" description="Molybdopterin-guanine dinucleotide biosynthesis protein B (MobB)" evidence="1">
    <location>
        <begin position="5"/>
        <end position="139"/>
    </location>
</feature>
<dbReference type="PANTHER" id="PTHR40072">
    <property type="entry name" value="MOLYBDOPTERIN-GUANINE DINUCLEOTIDE BIOSYNTHESIS ADAPTER PROTEIN-RELATED"/>
    <property type="match status" value="1"/>
</dbReference>
<dbReference type="GO" id="GO:0006777">
    <property type="term" value="P:Mo-molybdopterin cofactor biosynthetic process"/>
    <property type="evidence" value="ECO:0007669"/>
    <property type="project" value="InterPro"/>
</dbReference>
<evidence type="ECO:0000259" key="1">
    <source>
        <dbReference type="Pfam" id="PF03205"/>
    </source>
</evidence>
<dbReference type="InterPro" id="IPR052539">
    <property type="entry name" value="MGD_biosynthesis_adapter"/>
</dbReference>
<sequence>MDIPVICIVGAHNSGKTTFITKLISLLKSEGYKITAVKHDPKGKAVTDTPGKDSFKMYQAGADQVILASPDKITSYIRPEKNYTPEYIIENLIVGDPDLIILEGFKWFDGIDKYEVIRKEEKRDLLLKDSPDLKGVITDYYGFNPSFDINDPVQFMEYLKREYLR</sequence>
<dbReference type="KEGG" id="pmx:PERMA_1849"/>
<reference evidence="2 3" key="1">
    <citation type="journal article" date="2009" name="J. Bacteriol.">
        <title>Complete and draft genome sequences of six members of the Aquificales.</title>
        <authorList>
            <person name="Reysenbach A.L."/>
            <person name="Hamamura N."/>
            <person name="Podar M."/>
            <person name="Griffiths E."/>
            <person name="Ferreira S."/>
            <person name="Hochstein R."/>
            <person name="Heidelberg J."/>
            <person name="Johnson J."/>
            <person name="Mead D."/>
            <person name="Pohorille A."/>
            <person name="Sarmiento M."/>
            <person name="Schweighofer K."/>
            <person name="Seshadri R."/>
            <person name="Voytek M.A."/>
        </authorList>
    </citation>
    <scope>NUCLEOTIDE SEQUENCE [LARGE SCALE GENOMIC DNA]</scope>
    <source>
        <strain evidence="3">DSM 14350 / EX-H1</strain>
    </source>
</reference>
<dbReference type="HOGENOM" id="CLU_068199_2_2_0"/>
<dbReference type="GO" id="GO:0005525">
    <property type="term" value="F:GTP binding"/>
    <property type="evidence" value="ECO:0007669"/>
    <property type="project" value="InterPro"/>
</dbReference>
<dbReference type="STRING" id="123214.PERMA_1849"/>
<dbReference type="OrthoDB" id="9786803at2"/>
<gene>
    <name evidence="2" type="primary">mobB</name>
    <name evidence="2" type="ordered locus">PERMA_1849</name>
</gene>
<dbReference type="InterPro" id="IPR004435">
    <property type="entry name" value="MobB_dom"/>
</dbReference>
<dbReference type="Pfam" id="PF03205">
    <property type="entry name" value="MobB"/>
    <property type="match status" value="1"/>
</dbReference>
<dbReference type="EMBL" id="CP001230">
    <property type="protein sequence ID" value="ACO04710.1"/>
    <property type="molecule type" value="Genomic_DNA"/>
</dbReference>
<protein>
    <submittedName>
        <fullName evidence="2">Molybdopterin-guanine dinucleotide biosynthesis protein B</fullName>
    </submittedName>
</protein>
<dbReference type="PANTHER" id="PTHR40072:SF1">
    <property type="entry name" value="MOLYBDOPTERIN-GUANINE DINUCLEOTIDE BIOSYNTHESIS ADAPTER PROTEIN"/>
    <property type="match status" value="1"/>
</dbReference>
<accession>C0QSG5</accession>
<dbReference type="eggNOG" id="COG1763">
    <property type="taxonomic scope" value="Bacteria"/>
</dbReference>
<name>C0QSG5_PERMH</name>
<proteinExistence type="predicted"/>
<dbReference type="InterPro" id="IPR027417">
    <property type="entry name" value="P-loop_NTPase"/>
</dbReference>
<evidence type="ECO:0000313" key="2">
    <source>
        <dbReference type="EMBL" id="ACO04710.1"/>
    </source>
</evidence>
<dbReference type="Proteomes" id="UP000001366">
    <property type="component" value="Chromosome"/>
</dbReference>
<dbReference type="Gene3D" id="3.40.50.300">
    <property type="entry name" value="P-loop containing nucleotide triphosphate hydrolases"/>
    <property type="match status" value="1"/>
</dbReference>
<dbReference type="RefSeq" id="WP_012676946.1">
    <property type="nucleotide sequence ID" value="NC_012440.1"/>
</dbReference>
<dbReference type="PaxDb" id="123214-PERMA_1849"/>
<dbReference type="AlphaFoldDB" id="C0QSG5"/>